<dbReference type="EMBL" id="MLAW01000013">
    <property type="protein sequence ID" value="OJJ25821.1"/>
    <property type="molecule type" value="Genomic_DNA"/>
</dbReference>
<reference evidence="1" key="1">
    <citation type="submission" date="2016-10" db="EMBL/GenBank/DDBJ databases">
        <title>CRISPR-Cas defence system in Roseofilum reptotaenium: evidence of a bacteriophage-cyanobacterium arms race in the coral black band disease.</title>
        <authorList>
            <person name="Buerger P."/>
            <person name="Wood-Charlson E.M."/>
            <person name="Weynberg K.D."/>
            <person name="Willis B."/>
            <person name="Van Oppen M.J."/>
        </authorList>
    </citation>
    <scope>NUCLEOTIDE SEQUENCE [LARGE SCALE GENOMIC DNA]</scope>
    <source>
        <strain evidence="1">AO1-A</strain>
    </source>
</reference>
<comment type="caution">
    <text evidence="1">The sequence shown here is derived from an EMBL/GenBank/DDBJ whole genome shotgun (WGS) entry which is preliminary data.</text>
</comment>
<evidence type="ECO:0000313" key="2">
    <source>
        <dbReference type="Proteomes" id="UP000183940"/>
    </source>
</evidence>
<sequence>MGLLQFLSNDSAGGIAPVQGQHSQLDATTVHKKSADNAITPNSPGSWEKFRYAPVVEQARSFSPEEAEALRERAKDARITTRATKKAYEALSDMSDNHTRVNKYHERYRRNEARNEKRIQGYSNTSAKYLHSLHPGYAQMGNSLEQAEQQADAAIAPLMGSL</sequence>
<keyword evidence="2" id="KW-1185">Reference proteome</keyword>
<dbReference type="Proteomes" id="UP000183940">
    <property type="component" value="Unassembled WGS sequence"/>
</dbReference>
<accession>A0A1L9QT21</accession>
<dbReference type="AlphaFoldDB" id="A0A1L9QT21"/>
<name>A0A1L9QT21_9CYAN</name>
<gene>
    <name evidence="1" type="ORF">BI308_09920</name>
</gene>
<protein>
    <submittedName>
        <fullName evidence="1">Uncharacterized protein</fullName>
    </submittedName>
</protein>
<dbReference type="STRING" id="1925591.BI308_09920"/>
<evidence type="ECO:0000313" key="1">
    <source>
        <dbReference type="EMBL" id="OJJ25821.1"/>
    </source>
</evidence>
<proteinExistence type="predicted"/>
<organism evidence="1 2">
    <name type="scientific">Roseofilum reptotaenium AO1-A</name>
    <dbReference type="NCBI Taxonomy" id="1925591"/>
    <lineage>
        <taxon>Bacteria</taxon>
        <taxon>Bacillati</taxon>
        <taxon>Cyanobacteriota</taxon>
        <taxon>Cyanophyceae</taxon>
        <taxon>Desertifilales</taxon>
        <taxon>Desertifilaceae</taxon>
        <taxon>Roseofilum</taxon>
    </lineage>
</organism>